<dbReference type="GO" id="GO:0043622">
    <property type="term" value="P:cortical microtubule organization"/>
    <property type="evidence" value="ECO:0007669"/>
    <property type="project" value="InterPro"/>
</dbReference>
<dbReference type="STRING" id="307507.A0A2V0PID5"/>
<accession>A0A2V0PID5</accession>
<sequence>MTPYDIERVLRGVMLKDLRVYARAHGLSPAGGKEQLADRIKAHMLESGDCTFITDTGEVLMTSEMVAGTSNADVAHGYAVNNYARPEGQNVGNHLSDRNSSRVLAPPGGKSSFIFGDASTATPPPAMSPAPAAPPRTAEYAESLYHAQSPAPYAVGPPAPPPGSLAAGADAKPNNNYERAGGQNTGNFLTSRKMVRVAAPPGGASSIVFG</sequence>
<feature type="compositionally biased region" description="Pro residues" evidence="2">
    <location>
        <begin position="122"/>
        <end position="134"/>
    </location>
</feature>
<dbReference type="InParanoid" id="A0A2V0PID5"/>
<evidence type="ECO:0000259" key="3">
    <source>
        <dbReference type="PROSITE" id="PS50800"/>
    </source>
</evidence>
<dbReference type="InterPro" id="IPR003034">
    <property type="entry name" value="SAP_dom"/>
</dbReference>
<dbReference type="GO" id="GO:0010005">
    <property type="term" value="C:cortical microtubule, transverse to long axis"/>
    <property type="evidence" value="ECO:0007669"/>
    <property type="project" value="TreeGrafter"/>
</dbReference>
<reference evidence="4 5" key="1">
    <citation type="journal article" date="2018" name="Sci. Rep.">
        <title>Raphidocelis subcapitata (=Pseudokirchneriella subcapitata) provides an insight into genome evolution and environmental adaptations in the Sphaeropleales.</title>
        <authorList>
            <person name="Suzuki S."/>
            <person name="Yamaguchi H."/>
            <person name="Nakajima N."/>
            <person name="Kawachi M."/>
        </authorList>
    </citation>
    <scope>NUCLEOTIDE SEQUENCE [LARGE SCALE GENOMIC DNA]</scope>
    <source>
        <strain evidence="4 5">NIES-35</strain>
    </source>
</reference>
<evidence type="ECO:0000313" key="5">
    <source>
        <dbReference type="Proteomes" id="UP000247498"/>
    </source>
</evidence>
<dbReference type="PROSITE" id="PS50800">
    <property type="entry name" value="SAP"/>
    <property type="match status" value="1"/>
</dbReference>
<dbReference type="OrthoDB" id="62622at2759"/>
<dbReference type="AlphaFoldDB" id="A0A2V0PID5"/>
<feature type="domain" description="SAP" evidence="3">
    <location>
        <begin position="10"/>
        <end position="44"/>
    </location>
</feature>
<keyword evidence="5" id="KW-1185">Reference proteome</keyword>
<name>A0A2V0PID5_9CHLO</name>
<dbReference type="Proteomes" id="UP000247498">
    <property type="component" value="Unassembled WGS sequence"/>
</dbReference>
<evidence type="ECO:0000256" key="1">
    <source>
        <dbReference type="ARBA" id="ARBA00009656"/>
    </source>
</evidence>
<comment type="caution">
    <text evidence="4">The sequence shown here is derived from an EMBL/GenBank/DDBJ whole genome shotgun (WGS) entry which is preliminary data.</text>
</comment>
<feature type="region of interest" description="Disordered" evidence="2">
    <location>
        <begin position="89"/>
        <end position="137"/>
    </location>
</feature>
<proteinExistence type="inferred from homology"/>
<gene>
    <name evidence="4" type="ORF">Rsub_12154</name>
</gene>
<protein>
    <recommendedName>
        <fullName evidence="3">SAP domain-containing protein</fullName>
    </recommendedName>
</protein>
<evidence type="ECO:0000256" key="2">
    <source>
        <dbReference type="SAM" id="MobiDB-lite"/>
    </source>
</evidence>
<comment type="similarity">
    <text evidence="1">Belongs to the SPIRAL1 family.</text>
</comment>
<dbReference type="EMBL" id="BDRX01000159">
    <property type="protein sequence ID" value="GBF99486.1"/>
    <property type="molecule type" value="Genomic_DNA"/>
</dbReference>
<dbReference type="PANTHER" id="PTHR33403">
    <property type="entry name" value="SPR1"/>
    <property type="match status" value="1"/>
</dbReference>
<dbReference type="FunCoup" id="A0A2V0PID5">
    <property type="interactions" value="57"/>
</dbReference>
<dbReference type="PANTHER" id="PTHR33403:SF31">
    <property type="entry name" value="PROTEIN SPIRAL1-LIKE 1"/>
    <property type="match status" value="1"/>
</dbReference>
<evidence type="ECO:0000313" key="4">
    <source>
        <dbReference type="EMBL" id="GBF99486.1"/>
    </source>
</evidence>
<organism evidence="4 5">
    <name type="scientific">Raphidocelis subcapitata</name>
    <dbReference type="NCBI Taxonomy" id="307507"/>
    <lineage>
        <taxon>Eukaryota</taxon>
        <taxon>Viridiplantae</taxon>
        <taxon>Chlorophyta</taxon>
        <taxon>core chlorophytes</taxon>
        <taxon>Chlorophyceae</taxon>
        <taxon>CS clade</taxon>
        <taxon>Sphaeropleales</taxon>
        <taxon>Selenastraceae</taxon>
        <taxon>Raphidocelis</taxon>
    </lineage>
</organism>
<feature type="region of interest" description="Disordered" evidence="2">
    <location>
        <begin position="151"/>
        <end position="188"/>
    </location>
</feature>
<dbReference type="InterPro" id="IPR039613">
    <property type="entry name" value="SPR1/2/3/4/5"/>
</dbReference>